<dbReference type="UniPathway" id="UPA00537">
    <property type="reaction ID" value="UER00594"/>
</dbReference>
<evidence type="ECO:0000256" key="7">
    <source>
        <dbReference type="ARBA" id="ARBA00048037"/>
    </source>
</evidence>
<evidence type="ECO:0000256" key="4">
    <source>
        <dbReference type="ARBA" id="ARBA00022598"/>
    </source>
</evidence>
<dbReference type="GO" id="GO:0005524">
    <property type="term" value="F:ATP binding"/>
    <property type="evidence" value="ECO:0007669"/>
    <property type="project" value="UniProtKB-KW"/>
</dbReference>
<gene>
    <name evidence="9" type="ORF">SAMN04515677_101440</name>
</gene>
<dbReference type="EMBL" id="FNGW01000001">
    <property type="protein sequence ID" value="SDL30392.1"/>
    <property type="molecule type" value="Genomic_DNA"/>
</dbReference>
<dbReference type="AlphaFoldDB" id="A0A1G9IZ65"/>
<dbReference type="SUPFAM" id="SSF55681">
    <property type="entry name" value="Class II aaRS and biotin synthetases"/>
    <property type="match status" value="1"/>
</dbReference>
<dbReference type="SUPFAM" id="SSF82649">
    <property type="entry name" value="SufE/NifU"/>
    <property type="match status" value="1"/>
</dbReference>
<evidence type="ECO:0000256" key="1">
    <source>
        <dbReference type="ARBA" id="ARBA00005085"/>
    </source>
</evidence>
<evidence type="ECO:0000313" key="10">
    <source>
        <dbReference type="Proteomes" id="UP000199068"/>
    </source>
</evidence>
<dbReference type="InterPro" id="IPR019491">
    <property type="entry name" value="Lipoate_protein_ligase_C"/>
</dbReference>
<evidence type="ECO:0000259" key="8">
    <source>
        <dbReference type="PROSITE" id="PS51733"/>
    </source>
</evidence>
<dbReference type="PROSITE" id="PS51733">
    <property type="entry name" value="BPL_LPL_CATALYTIC"/>
    <property type="match status" value="1"/>
</dbReference>
<dbReference type="STRING" id="1121325.SAMN04515677_101440"/>
<dbReference type="RefSeq" id="WP_092722405.1">
    <property type="nucleotide sequence ID" value="NZ_FNGW01000001.1"/>
</dbReference>
<comment type="catalytic activity">
    <reaction evidence="7">
        <text>L-lysyl-[lipoyl-carrier protein] + (R)-lipoate + ATP = N(6)-[(R)-lipoyl]-L-lysyl-[lipoyl-carrier protein] + AMP + diphosphate + H(+)</text>
        <dbReference type="Rhea" id="RHEA:49288"/>
        <dbReference type="Rhea" id="RHEA-COMP:10500"/>
        <dbReference type="Rhea" id="RHEA-COMP:10502"/>
        <dbReference type="ChEBI" id="CHEBI:15378"/>
        <dbReference type="ChEBI" id="CHEBI:29969"/>
        <dbReference type="ChEBI" id="CHEBI:30616"/>
        <dbReference type="ChEBI" id="CHEBI:33019"/>
        <dbReference type="ChEBI" id="CHEBI:83088"/>
        <dbReference type="ChEBI" id="CHEBI:83099"/>
        <dbReference type="ChEBI" id="CHEBI:456215"/>
        <dbReference type="EC" id="6.3.1.20"/>
    </reaction>
</comment>
<dbReference type="GO" id="GO:0005737">
    <property type="term" value="C:cytoplasm"/>
    <property type="evidence" value="ECO:0007669"/>
    <property type="project" value="TreeGrafter"/>
</dbReference>
<dbReference type="CDD" id="cd16443">
    <property type="entry name" value="LplA"/>
    <property type="match status" value="1"/>
</dbReference>
<evidence type="ECO:0000256" key="6">
    <source>
        <dbReference type="ARBA" id="ARBA00022840"/>
    </source>
</evidence>
<accession>A0A1G9IZ65</accession>
<dbReference type="Gene3D" id="3.30.390.50">
    <property type="entry name" value="CO dehydrogenase flavoprotein, C-terminal domain"/>
    <property type="match status" value="1"/>
</dbReference>
<dbReference type="EC" id="6.3.1.20" evidence="3"/>
<proteinExistence type="predicted"/>
<reference evidence="9 10" key="1">
    <citation type="submission" date="2016-10" db="EMBL/GenBank/DDBJ databases">
        <authorList>
            <person name="de Groot N.N."/>
        </authorList>
    </citation>
    <scope>NUCLEOTIDE SEQUENCE [LARGE SCALE GENOMIC DNA]</scope>
    <source>
        <strain evidence="9 10">DSM 797</strain>
    </source>
</reference>
<dbReference type="NCBIfam" id="TIGR00545">
    <property type="entry name" value="lipoyltrans"/>
    <property type="match status" value="1"/>
</dbReference>
<dbReference type="GO" id="GO:0017118">
    <property type="term" value="F:lipoyltransferase activity"/>
    <property type="evidence" value="ECO:0007669"/>
    <property type="project" value="TreeGrafter"/>
</dbReference>
<dbReference type="Gene3D" id="3.30.930.10">
    <property type="entry name" value="Bira Bifunctional Protein, Domain 2"/>
    <property type="match status" value="1"/>
</dbReference>
<evidence type="ECO:0000313" key="9">
    <source>
        <dbReference type="EMBL" id="SDL30392.1"/>
    </source>
</evidence>
<organism evidence="9 10">
    <name type="scientific">Romboutsia lituseburensis DSM 797</name>
    <dbReference type="NCBI Taxonomy" id="1121325"/>
    <lineage>
        <taxon>Bacteria</taxon>
        <taxon>Bacillati</taxon>
        <taxon>Bacillota</taxon>
        <taxon>Clostridia</taxon>
        <taxon>Peptostreptococcales</taxon>
        <taxon>Peptostreptococcaceae</taxon>
        <taxon>Romboutsia</taxon>
    </lineage>
</organism>
<comment type="pathway">
    <text evidence="2">Protein modification; protein lipoylation via exogenous pathway; protein N(6)-(lipoyl)lysine from lipoate: step 1/2.</text>
</comment>
<dbReference type="Pfam" id="PF21948">
    <property type="entry name" value="LplA-B_cat"/>
    <property type="match status" value="1"/>
</dbReference>
<evidence type="ECO:0000256" key="5">
    <source>
        <dbReference type="ARBA" id="ARBA00022741"/>
    </source>
</evidence>
<keyword evidence="6" id="KW-0067">ATP-binding</keyword>
<dbReference type="GO" id="GO:0016979">
    <property type="term" value="F:lipoate-protein ligase activity"/>
    <property type="evidence" value="ECO:0007669"/>
    <property type="project" value="UniProtKB-EC"/>
</dbReference>
<keyword evidence="5" id="KW-0547">Nucleotide-binding</keyword>
<comment type="pathway">
    <text evidence="1">Protein modification; protein lipoylation via exogenous pathway; protein N(6)-(lipoyl)lysine from lipoate: step 2/2.</text>
</comment>
<dbReference type="InterPro" id="IPR004143">
    <property type="entry name" value="BPL_LPL_catalytic"/>
</dbReference>
<dbReference type="PANTHER" id="PTHR12561">
    <property type="entry name" value="LIPOATE-PROTEIN LIGASE"/>
    <property type="match status" value="1"/>
</dbReference>
<dbReference type="PANTHER" id="PTHR12561:SF3">
    <property type="entry name" value="LIPOYLTRANSFERASE 1, MITOCHONDRIAL"/>
    <property type="match status" value="1"/>
</dbReference>
<sequence>MIYVENHSQNPYFNFALEYYLMTEKDLKDDTIFMFWRTNPTLMVGKFQNTIEEINNKYVEENNINVVRRITGGGTIYTDMNGWQYTFITKNYNGSGIDFKTFTQPIIDALKEQGVEASFNSRNDLLIGNKKFSGNAQYIKDNVRLHHGSILFNTNIEEMVKSITVAEDKIISKGIKSVRERVTNVSEHLEKDIDAIKFRDIMLKSLLKNVDNIYKLTEEDIQRVNEIAKEKFETWEWNYGASPKFNISKWKRFEGGKVSFNMNVKKGIIEDCSINGDFFGEGNIEDVSKALCGCKYNKEDIKKVISNIDIPKYFFKVNKDEIIECII</sequence>
<feature type="domain" description="BPL/LPL catalytic" evidence="8">
    <location>
        <begin position="27"/>
        <end position="214"/>
    </location>
</feature>
<dbReference type="GO" id="GO:0009249">
    <property type="term" value="P:protein lipoylation"/>
    <property type="evidence" value="ECO:0007669"/>
    <property type="project" value="InterPro"/>
</dbReference>
<keyword evidence="10" id="KW-1185">Reference proteome</keyword>
<evidence type="ECO:0000256" key="2">
    <source>
        <dbReference type="ARBA" id="ARBA00005124"/>
    </source>
</evidence>
<dbReference type="InterPro" id="IPR045864">
    <property type="entry name" value="aa-tRNA-synth_II/BPL/LPL"/>
</dbReference>
<evidence type="ECO:0000256" key="3">
    <source>
        <dbReference type="ARBA" id="ARBA00012367"/>
    </source>
</evidence>
<name>A0A1G9IZ65_9FIRM</name>
<dbReference type="Pfam" id="PF10437">
    <property type="entry name" value="Lip_prot_lig_C"/>
    <property type="match status" value="1"/>
</dbReference>
<dbReference type="Proteomes" id="UP000199068">
    <property type="component" value="Unassembled WGS sequence"/>
</dbReference>
<protein>
    <recommendedName>
        <fullName evidence="3">lipoate--protein ligase</fullName>
        <ecNumber evidence="3">6.3.1.20</ecNumber>
    </recommendedName>
</protein>
<keyword evidence="4 9" id="KW-0436">Ligase</keyword>
<dbReference type="InterPro" id="IPR004562">
    <property type="entry name" value="LipoylTrfase_LipoateP_Ligase"/>
</dbReference>